<sequence length="262" mass="28885">MRQKERLLLVLAALAVIGALCVPAIPQDPAYHGFADGNARFGIPNFWNVMSNLPFLLIGLAGVLEVCRGRPAILAEFRIAYLIFFAGVALVAPGSAYYHLNPNNATLVWDRLPMTVAFMALFAIVVAEYLSVPLGRRLLWPLLAIGIVSVFYWDFTETRGRGDLRLYGLVQFLPMALIPLILLLFRSRFGGTAYLWAVFGAYAAAKAAELLDEPIFRMFHPLSGHALKHLLAALGVSIFLAAIRRRSTVSPSPVCHHEKETP</sequence>
<keyword evidence="2 7" id="KW-0812">Transmembrane</keyword>
<dbReference type="GO" id="GO:0006672">
    <property type="term" value="P:ceramide metabolic process"/>
    <property type="evidence" value="ECO:0007669"/>
    <property type="project" value="InterPro"/>
</dbReference>
<organism evidence="8 9">
    <name type="scientific">Methylococcus geothermalis</name>
    <dbReference type="NCBI Taxonomy" id="2681310"/>
    <lineage>
        <taxon>Bacteria</taxon>
        <taxon>Pseudomonadati</taxon>
        <taxon>Pseudomonadota</taxon>
        <taxon>Gammaproteobacteria</taxon>
        <taxon>Methylococcales</taxon>
        <taxon>Methylococcaceae</taxon>
        <taxon>Methylococcus</taxon>
    </lineage>
</organism>
<evidence type="ECO:0000256" key="3">
    <source>
        <dbReference type="ARBA" id="ARBA00022801"/>
    </source>
</evidence>
<evidence type="ECO:0000313" key="8">
    <source>
        <dbReference type="EMBL" id="QJD30036.1"/>
    </source>
</evidence>
<evidence type="ECO:0000256" key="4">
    <source>
        <dbReference type="ARBA" id="ARBA00022989"/>
    </source>
</evidence>
<feature type="binding site" evidence="6">
    <location>
        <position position="99"/>
    </location>
    <ligand>
        <name>Zn(2+)</name>
        <dbReference type="ChEBI" id="CHEBI:29105"/>
        <note>catalytic</note>
    </ligand>
</feature>
<dbReference type="RefSeq" id="WP_169603315.1">
    <property type="nucleotide sequence ID" value="NZ_CP046565.1"/>
</dbReference>
<dbReference type="PANTHER" id="PTHR34368:SF1">
    <property type="entry name" value="OS01G0962200 PROTEIN"/>
    <property type="match status" value="1"/>
</dbReference>
<feature type="transmembrane region" description="Helical" evidence="7">
    <location>
        <begin position="192"/>
        <end position="211"/>
    </location>
</feature>
<evidence type="ECO:0000256" key="1">
    <source>
        <dbReference type="ARBA" id="ARBA00004141"/>
    </source>
</evidence>
<name>A0A858Q8K7_9GAMM</name>
<feature type="transmembrane region" description="Helical" evidence="7">
    <location>
        <begin position="226"/>
        <end position="243"/>
    </location>
</feature>
<feature type="transmembrane region" description="Helical" evidence="7">
    <location>
        <begin position="138"/>
        <end position="155"/>
    </location>
</feature>
<dbReference type="GO" id="GO:0016811">
    <property type="term" value="F:hydrolase activity, acting on carbon-nitrogen (but not peptide) bonds, in linear amides"/>
    <property type="evidence" value="ECO:0007669"/>
    <property type="project" value="InterPro"/>
</dbReference>
<feature type="transmembrane region" description="Helical" evidence="7">
    <location>
        <begin position="167"/>
        <end position="185"/>
    </location>
</feature>
<evidence type="ECO:0000256" key="2">
    <source>
        <dbReference type="ARBA" id="ARBA00022692"/>
    </source>
</evidence>
<dbReference type="AlphaFoldDB" id="A0A858Q8K7"/>
<comment type="subcellular location">
    <subcellularLocation>
        <location evidence="1">Membrane</location>
        <topology evidence="1">Multi-pass membrane protein</topology>
    </subcellularLocation>
</comment>
<evidence type="ECO:0000256" key="5">
    <source>
        <dbReference type="ARBA" id="ARBA00023136"/>
    </source>
</evidence>
<feature type="transmembrane region" description="Helical" evidence="7">
    <location>
        <begin position="79"/>
        <end position="100"/>
    </location>
</feature>
<feature type="transmembrane region" description="Helical" evidence="7">
    <location>
        <begin position="45"/>
        <end position="67"/>
    </location>
</feature>
<dbReference type="PANTHER" id="PTHR34368">
    <property type="entry name" value="OS01G0962200 PROTEIN"/>
    <property type="match status" value="1"/>
</dbReference>
<keyword evidence="6" id="KW-0479">Metal-binding</keyword>
<evidence type="ECO:0000256" key="7">
    <source>
        <dbReference type="SAM" id="Phobius"/>
    </source>
</evidence>
<reference evidence="9" key="1">
    <citation type="submission" date="2019-12" db="EMBL/GenBank/DDBJ databases">
        <authorList>
            <person name="Awala S.I."/>
            <person name="Rhee S.K."/>
        </authorList>
    </citation>
    <scope>NUCLEOTIDE SEQUENCE [LARGE SCALE GENOMIC DNA]</scope>
    <source>
        <strain evidence="9">IM1</strain>
    </source>
</reference>
<gene>
    <name evidence="8" type="ORF">GNH96_08670</name>
</gene>
<dbReference type="GO" id="GO:0016020">
    <property type="term" value="C:membrane"/>
    <property type="evidence" value="ECO:0007669"/>
    <property type="project" value="UniProtKB-SubCell"/>
</dbReference>
<dbReference type="Proteomes" id="UP000503004">
    <property type="component" value="Chromosome"/>
</dbReference>
<proteinExistence type="predicted"/>
<keyword evidence="3" id="KW-0378">Hydrolase</keyword>
<accession>A0A858Q8K7</accession>
<dbReference type="GO" id="GO:0046872">
    <property type="term" value="F:metal ion binding"/>
    <property type="evidence" value="ECO:0007669"/>
    <property type="project" value="UniProtKB-KW"/>
</dbReference>
<keyword evidence="9" id="KW-1185">Reference proteome</keyword>
<dbReference type="EMBL" id="CP046565">
    <property type="protein sequence ID" value="QJD30036.1"/>
    <property type="molecule type" value="Genomic_DNA"/>
</dbReference>
<feature type="transmembrane region" description="Helical" evidence="7">
    <location>
        <begin position="112"/>
        <end position="131"/>
    </location>
</feature>
<keyword evidence="4 7" id="KW-1133">Transmembrane helix</keyword>
<evidence type="ECO:0000313" key="9">
    <source>
        <dbReference type="Proteomes" id="UP000503004"/>
    </source>
</evidence>
<keyword evidence="5 7" id="KW-0472">Membrane</keyword>
<protein>
    <submittedName>
        <fullName evidence="8">Alkaline phytoceramidase</fullName>
    </submittedName>
</protein>
<dbReference type="Pfam" id="PF05875">
    <property type="entry name" value="Ceramidase"/>
    <property type="match status" value="1"/>
</dbReference>
<comment type="cofactor">
    <cofactor evidence="6">
        <name>Zn(2+)</name>
        <dbReference type="ChEBI" id="CHEBI:29105"/>
    </cofactor>
</comment>
<evidence type="ECO:0000256" key="6">
    <source>
        <dbReference type="PIRSR" id="PIRSR608901-2"/>
    </source>
</evidence>
<dbReference type="InterPro" id="IPR008901">
    <property type="entry name" value="ACER"/>
</dbReference>
<keyword evidence="6" id="KW-0862">Zinc</keyword>
<dbReference type="KEGG" id="metu:GNH96_08670"/>